<accession>K1QB06</accession>
<dbReference type="PANTHER" id="PTHR14187">
    <property type="entry name" value="ALPHA KINASE/ELONGATION FACTOR 2 KINASE"/>
    <property type="match status" value="1"/>
</dbReference>
<evidence type="ECO:0000256" key="1">
    <source>
        <dbReference type="ARBA" id="ARBA00007381"/>
    </source>
</evidence>
<dbReference type="AlphaFoldDB" id="K1QB06"/>
<feature type="region of interest" description="Disordered" evidence="4">
    <location>
        <begin position="1"/>
        <end position="34"/>
    </location>
</feature>
<evidence type="ECO:0000313" key="5">
    <source>
        <dbReference type="EMBL" id="EKC18706.1"/>
    </source>
</evidence>
<keyword evidence="3" id="KW-0067">ATP-binding</keyword>
<proteinExistence type="inferred from homology"/>
<dbReference type="InParanoid" id="K1QB06"/>
<dbReference type="GO" id="GO:0140662">
    <property type="term" value="F:ATP-dependent protein folding chaperone"/>
    <property type="evidence" value="ECO:0007669"/>
    <property type="project" value="InterPro"/>
</dbReference>
<dbReference type="SUPFAM" id="SSF53067">
    <property type="entry name" value="Actin-like ATPase domain"/>
    <property type="match status" value="2"/>
</dbReference>
<sequence>MASGLEEIEPDSGLEERTSSLSIHGHREEGEKNTRESKIVIAAIDFGTTYSGYAYIFRDELDKAKDSSEKSNVIYKHWQSGSDAGICSHKTPTCLLLNSAGKFDSFGYPAEEKYYNLMNNNAHLGWRFFKRFKMILLNERNLTTETKIPDDQNNIFKAIDVFALSLKFIKEDLIRSLKRTGFDIKEKEIQWVITIPAIWNPRSKQFMRMAAEKAGMKSKQLEFALEPEAAAVYVKETKVAKQRVSGDEHALVPFSVGTRFMLLDLGGGTIDISVKEVVPGRALKEIHRASGSGLGGDSINVQFFQHLEKVFGSKVMSRFKNENNQKAALYDLEMEIELKKRNLDFDQNGNLKIAIPPALIEMFEEDEDKDFEEHLNSFPGFKFKRGKLLVNQKIITEIFIPSVTSLIQLVRKIIAQENVTKISDIIMVGGFSQSPIVSKTVKDLFKHENVNVIIPNDPDLAVLQGAVMYRYWPEVVRTRRSPYTYGTRLLRLWLDGDDESKMTRRGKSKEVFCGDHFEKFVSLNDEFETGQTATIKVYPVEADTTEMAIDVYTSDKSDPRYTTDNGCEKLGRLVVHMPDTTKGLDRRADVTMTMGSTEIVVQGKMMPDGTPTKVVFDMLNAK</sequence>
<dbReference type="InterPro" id="IPR043129">
    <property type="entry name" value="ATPase_NBD"/>
</dbReference>
<dbReference type="GO" id="GO:0005524">
    <property type="term" value="F:ATP binding"/>
    <property type="evidence" value="ECO:0007669"/>
    <property type="project" value="UniProtKB-KW"/>
</dbReference>
<organism evidence="5">
    <name type="scientific">Magallana gigas</name>
    <name type="common">Pacific oyster</name>
    <name type="synonym">Crassostrea gigas</name>
    <dbReference type="NCBI Taxonomy" id="29159"/>
    <lineage>
        <taxon>Eukaryota</taxon>
        <taxon>Metazoa</taxon>
        <taxon>Spiralia</taxon>
        <taxon>Lophotrochozoa</taxon>
        <taxon>Mollusca</taxon>
        <taxon>Bivalvia</taxon>
        <taxon>Autobranchia</taxon>
        <taxon>Pteriomorphia</taxon>
        <taxon>Ostreida</taxon>
        <taxon>Ostreoidea</taxon>
        <taxon>Ostreidae</taxon>
        <taxon>Magallana</taxon>
    </lineage>
</organism>
<feature type="compositionally biased region" description="Acidic residues" evidence="4">
    <location>
        <begin position="1"/>
        <end position="13"/>
    </location>
</feature>
<keyword evidence="2" id="KW-0547">Nucleotide-binding</keyword>
<protein>
    <submittedName>
        <fullName evidence="5">Heat shock 70 kDa protein 12B</fullName>
    </submittedName>
</protein>
<dbReference type="InterPro" id="IPR013126">
    <property type="entry name" value="Hsp_70_fam"/>
</dbReference>
<dbReference type="Gene3D" id="3.30.420.40">
    <property type="match status" value="2"/>
</dbReference>
<name>K1QB06_MAGGI</name>
<dbReference type="CDD" id="cd10229">
    <property type="entry name" value="ASKHA_NBD_HSP70_HSPA12"/>
    <property type="match status" value="1"/>
</dbReference>
<dbReference type="Pfam" id="PF00012">
    <property type="entry name" value="HSP70"/>
    <property type="match status" value="1"/>
</dbReference>
<feature type="compositionally biased region" description="Basic and acidic residues" evidence="4">
    <location>
        <begin position="25"/>
        <end position="34"/>
    </location>
</feature>
<evidence type="ECO:0000256" key="4">
    <source>
        <dbReference type="SAM" id="MobiDB-lite"/>
    </source>
</evidence>
<gene>
    <name evidence="5" type="ORF">CGI_10011417</name>
</gene>
<dbReference type="HOGENOM" id="CLU_009958_5_3_1"/>
<reference evidence="5" key="1">
    <citation type="journal article" date="2012" name="Nature">
        <title>The oyster genome reveals stress adaptation and complexity of shell formation.</title>
        <authorList>
            <person name="Zhang G."/>
            <person name="Fang X."/>
            <person name="Guo X."/>
            <person name="Li L."/>
            <person name="Luo R."/>
            <person name="Xu F."/>
            <person name="Yang P."/>
            <person name="Zhang L."/>
            <person name="Wang X."/>
            <person name="Qi H."/>
            <person name="Xiong Z."/>
            <person name="Que H."/>
            <person name="Xie Y."/>
            <person name="Holland P.W."/>
            <person name="Paps J."/>
            <person name="Zhu Y."/>
            <person name="Wu F."/>
            <person name="Chen Y."/>
            <person name="Wang J."/>
            <person name="Peng C."/>
            <person name="Meng J."/>
            <person name="Yang L."/>
            <person name="Liu J."/>
            <person name="Wen B."/>
            <person name="Zhang N."/>
            <person name="Huang Z."/>
            <person name="Zhu Q."/>
            <person name="Feng Y."/>
            <person name="Mount A."/>
            <person name="Hedgecock D."/>
            <person name="Xu Z."/>
            <person name="Liu Y."/>
            <person name="Domazet-Loso T."/>
            <person name="Du Y."/>
            <person name="Sun X."/>
            <person name="Zhang S."/>
            <person name="Liu B."/>
            <person name="Cheng P."/>
            <person name="Jiang X."/>
            <person name="Li J."/>
            <person name="Fan D."/>
            <person name="Wang W."/>
            <person name="Fu W."/>
            <person name="Wang T."/>
            <person name="Wang B."/>
            <person name="Zhang J."/>
            <person name="Peng Z."/>
            <person name="Li Y."/>
            <person name="Li N."/>
            <person name="Wang J."/>
            <person name="Chen M."/>
            <person name="He Y."/>
            <person name="Tan F."/>
            <person name="Song X."/>
            <person name="Zheng Q."/>
            <person name="Huang R."/>
            <person name="Yang H."/>
            <person name="Du X."/>
            <person name="Chen L."/>
            <person name="Yang M."/>
            <person name="Gaffney P.M."/>
            <person name="Wang S."/>
            <person name="Luo L."/>
            <person name="She Z."/>
            <person name="Ming Y."/>
            <person name="Huang W."/>
            <person name="Zhang S."/>
            <person name="Huang B."/>
            <person name="Zhang Y."/>
            <person name="Qu T."/>
            <person name="Ni P."/>
            <person name="Miao G."/>
            <person name="Wang J."/>
            <person name="Wang Q."/>
            <person name="Steinberg C.E."/>
            <person name="Wang H."/>
            <person name="Li N."/>
            <person name="Qian L."/>
            <person name="Zhang G."/>
            <person name="Li Y."/>
            <person name="Yang H."/>
            <person name="Liu X."/>
            <person name="Wang J."/>
            <person name="Yin Y."/>
            <person name="Wang J."/>
        </authorList>
    </citation>
    <scope>NUCLEOTIDE SEQUENCE [LARGE SCALE GENOMIC DNA]</scope>
    <source>
        <strain evidence="5">05x7-T-G4-1.051#20</strain>
    </source>
</reference>
<keyword evidence="5" id="KW-0346">Stress response</keyword>
<dbReference type="PANTHER" id="PTHR14187:SF5">
    <property type="entry name" value="HEAT SHOCK 70 KDA PROTEIN 12A"/>
    <property type="match status" value="1"/>
</dbReference>
<dbReference type="EMBL" id="JH817979">
    <property type="protein sequence ID" value="EKC18706.1"/>
    <property type="molecule type" value="Genomic_DNA"/>
</dbReference>
<evidence type="ECO:0000256" key="3">
    <source>
        <dbReference type="ARBA" id="ARBA00022840"/>
    </source>
</evidence>
<evidence type="ECO:0000256" key="2">
    <source>
        <dbReference type="ARBA" id="ARBA00022741"/>
    </source>
</evidence>
<comment type="similarity">
    <text evidence="1">Belongs to the heat shock protein 70 family.</text>
</comment>